<keyword evidence="15" id="KW-0804">Transcription</keyword>
<sequence>MSSIDLLTKSDEAVEIREVWNDNLEEEFVLIRNIVDKYPYIAMDTEFPGVVLRPLAQFKNINDYNYVTLKDNVDMLKLIQLGLTFSDEDGNLPTCGSDKPCIWQFNFREFNVNEDIFANDSIEMLKQCEIDFKKNSEMGIDANQFGELLMSFGVVLNDNIYRHLMRFCNHLHGGLNKLAEILEVERIGVCHQAGSDSLLTSHAFKKLKEGYFNGNTDKYAGVLYGLGVEDGGEQLWGSGLCGLKMNDGEIVEIVSNHAPRRGNRNEQHASFDIEDASVDANIVYKTWRCSVKLLLLFLILSGHYRKLVLVNLPSLCSLAELEPTCRLEHAPYIKFTTPKLLIDEPGQDSSAMSRQLYANLKRKQDRRKDRAQLSIHHATRYAVTSSLRATCAHEEYQPYPNSDNSPTVSSVTFTKRRIKSCYLTPLRMDHSYLRKFKFMHAIVSPSVAAYTKDQEKEDLNEAELEQFECREFDG</sequence>
<dbReference type="SUPFAM" id="SSF53098">
    <property type="entry name" value="Ribonuclease H-like"/>
    <property type="match status" value="1"/>
</dbReference>
<dbReference type="InterPro" id="IPR012337">
    <property type="entry name" value="RNaseH-like_sf"/>
</dbReference>
<evidence type="ECO:0000256" key="10">
    <source>
        <dbReference type="ARBA" id="ARBA00022723"/>
    </source>
</evidence>
<dbReference type="EC" id="3.1.13.4" evidence="7"/>
<comment type="subunit">
    <text evidence="6">Component of the CCR4-NOT complex, at least composed of CRR4 and CAF1 proteins.</text>
</comment>
<evidence type="ECO:0000256" key="2">
    <source>
        <dbReference type="ARBA" id="ARBA00001968"/>
    </source>
</evidence>
<keyword evidence="13" id="KW-0694">RNA-binding</keyword>
<evidence type="ECO:0000313" key="18">
    <source>
        <dbReference type="EMBL" id="GJS62498.1"/>
    </source>
</evidence>
<evidence type="ECO:0000256" key="5">
    <source>
        <dbReference type="ARBA" id="ARBA00008372"/>
    </source>
</evidence>
<dbReference type="InterPro" id="IPR036397">
    <property type="entry name" value="RNaseH_sf"/>
</dbReference>
<evidence type="ECO:0000256" key="6">
    <source>
        <dbReference type="ARBA" id="ARBA00011757"/>
    </source>
</evidence>
<comment type="caution">
    <text evidence="18">The sequence shown here is derived from an EMBL/GenBank/DDBJ whole genome shotgun (WGS) entry which is preliminary data.</text>
</comment>
<comment type="subcellular location">
    <subcellularLocation>
        <location evidence="4">Cytoplasm</location>
    </subcellularLocation>
    <subcellularLocation>
        <location evidence="3">Nucleus</location>
    </subcellularLocation>
</comment>
<dbReference type="InterPro" id="IPR006941">
    <property type="entry name" value="RNase_CAF1"/>
</dbReference>
<comment type="function">
    <text evidence="17">Ubiquitous transcription factor required for a diverse set of processes. It is a component of the CCR4 complex involved in the control of gene expression.</text>
</comment>
<evidence type="ECO:0000256" key="4">
    <source>
        <dbReference type="ARBA" id="ARBA00004496"/>
    </source>
</evidence>
<reference evidence="18" key="2">
    <citation type="submission" date="2022-01" db="EMBL/GenBank/DDBJ databases">
        <authorList>
            <person name="Yamashiro T."/>
            <person name="Shiraishi A."/>
            <person name="Satake H."/>
            <person name="Nakayama K."/>
        </authorList>
    </citation>
    <scope>NUCLEOTIDE SEQUENCE</scope>
</reference>
<evidence type="ECO:0000256" key="3">
    <source>
        <dbReference type="ARBA" id="ARBA00004123"/>
    </source>
</evidence>
<comment type="catalytic activity">
    <reaction evidence="1">
        <text>Exonucleolytic cleavage of poly(A) to 5'-AMP.</text>
        <dbReference type="EC" id="3.1.13.4"/>
    </reaction>
</comment>
<organism evidence="18 19">
    <name type="scientific">Tanacetum coccineum</name>
    <dbReference type="NCBI Taxonomy" id="301880"/>
    <lineage>
        <taxon>Eukaryota</taxon>
        <taxon>Viridiplantae</taxon>
        <taxon>Streptophyta</taxon>
        <taxon>Embryophyta</taxon>
        <taxon>Tracheophyta</taxon>
        <taxon>Spermatophyta</taxon>
        <taxon>Magnoliopsida</taxon>
        <taxon>eudicotyledons</taxon>
        <taxon>Gunneridae</taxon>
        <taxon>Pentapetalae</taxon>
        <taxon>asterids</taxon>
        <taxon>campanulids</taxon>
        <taxon>Asterales</taxon>
        <taxon>Asteraceae</taxon>
        <taxon>Asteroideae</taxon>
        <taxon>Anthemideae</taxon>
        <taxon>Anthemidinae</taxon>
        <taxon>Tanacetum</taxon>
    </lineage>
</organism>
<evidence type="ECO:0000256" key="16">
    <source>
        <dbReference type="ARBA" id="ARBA00023242"/>
    </source>
</evidence>
<name>A0ABQ4XBX4_9ASTR</name>
<accession>A0ABQ4XBX4</accession>
<dbReference type="InterPro" id="IPR039637">
    <property type="entry name" value="CNOT7/CNOT8/Pop2"/>
</dbReference>
<dbReference type="Proteomes" id="UP001151760">
    <property type="component" value="Unassembled WGS sequence"/>
</dbReference>
<dbReference type="EMBL" id="BQNB010009364">
    <property type="protein sequence ID" value="GJS62498.1"/>
    <property type="molecule type" value="Genomic_DNA"/>
</dbReference>
<keyword evidence="19" id="KW-1185">Reference proteome</keyword>
<evidence type="ECO:0000256" key="17">
    <source>
        <dbReference type="ARBA" id="ARBA00025148"/>
    </source>
</evidence>
<dbReference type="Gene3D" id="3.30.420.10">
    <property type="entry name" value="Ribonuclease H-like superfamily/Ribonuclease H"/>
    <property type="match status" value="2"/>
</dbReference>
<evidence type="ECO:0000256" key="11">
    <source>
        <dbReference type="ARBA" id="ARBA00022801"/>
    </source>
</evidence>
<evidence type="ECO:0000313" key="19">
    <source>
        <dbReference type="Proteomes" id="UP001151760"/>
    </source>
</evidence>
<evidence type="ECO:0000256" key="13">
    <source>
        <dbReference type="ARBA" id="ARBA00022884"/>
    </source>
</evidence>
<gene>
    <name evidence="18" type="ORF">Tco_0657282</name>
</gene>
<keyword evidence="10" id="KW-0479">Metal-binding</keyword>
<proteinExistence type="inferred from homology"/>
<keyword evidence="16" id="KW-0539">Nucleus</keyword>
<keyword evidence="9" id="KW-0540">Nuclease</keyword>
<evidence type="ECO:0000256" key="9">
    <source>
        <dbReference type="ARBA" id="ARBA00022722"/>
    </source>
</evidence>
<dbReference type="PANTHER" id="PTHR10797">
    <property type="entry name" value="CCR4-NOT TRANSCRIPTION COMPLEX SUBUNIT"/>
    <property type="match status" value="1"/>
</dbReference>
<reference evidence="18" key="1">
    <citation type="journal article" date="2022" name="Int. J. Mol. Sci.">
        <title>Draft Genome of Tanacetum Coccineum: Genomic Comparison of Closely Related Tanacetum-Family Plants.</title>
        <authorList>
            <person name="Yamashiro T."/>
            <person name="Shiraishi A."/>
            <person name="Nakayama K."/>
            <person name="Satake H."/>
        </authorList>
    </citation>
    <scope>NUCLEOTIDE SEQUENCE</scope>
</reference>
<comment type="similarity">
    <text evidence="5">Belongs to the CAF1 family.</text>
</comment>
<keyword evidence="12" id="KW-0269">Exonuclease</keyword>
<evidence type="ECO:0000256" key="8">
    <source>
        <dbReference type="ARBA" id="ARBA00022490"/>
    </source>
</evidence>
<evidence type="ECO:0000256" key="12">
    <source>
        <dbReference type="ARBA" id="ARBA00022839"/>
    </source>
</evidence>
<evidence type="ECO:0000256" key="7">
    <source>
        <dbReference type="ARBA" id="ARBA00012161"/>
    </source>
</evidence>
<comment type="cofactor">
    <cofactor evidence="2">
        <name>a divalent metal cation</name>
        <dbReference type="ChEBI" id="CHEBI:60240"/>
    </cofactor>
</comment>
<evidence type="ECO:0000256" key="15">
    <source>
        <dbReference type="ARBA" id="ARBA00023163"/>
    </source>
</evidence>
<keyword evidence="8" id="KW-0963">Cytoplasm</keyword>
<protein>
    <recommendedName>
        <fullName evidence="7">poly(A)-specific ribonuclease</fullName>
        <ecNumber evidence="7">3.1.13.4</ecNumber>
    </recommendedName>
</protein>
<evidence type="ECO:0000256" key="1">
    <source>
        <dbReference type="ARBA" id="ARBA00001663"/>
    </source>
</evidence>
<dbReference type="Pfam" id="PF04857">
    <property type="entry name" value="CAF1"/>
    <property type="match status" value="1"/>
</dbReference>
<evidence type="ECO:0000256" key="14">
    <source>
        <dbReference type="ARBA" id="ARBA00023015"/>
    </source>
</evidence>
<keyword evidence="11" id="KW-0378">Hydrolase</keyword>
<keyword evidence="14" id="KW-0805">Transcription regulation</keyword>